<evidence type="ECO:0000259" key="5">
    <source>
        <dbReference type="PROSITE" id="PS50983"/>
    </source>
</evidence>
<feature type="signal peptide" evidence="4">
    <location>
        <begin position="1"/>
        <end position="24"/>
    </location>
</feature>
<dbReference type="EMBL" id="RHHN01000035">
    <property type="protein sequence ID" value="RNB55366.1"/>
    <property type="molecule type" value="Genomic_DNA"/>
</dbReference>
<keyword evidence="2 4" id="KW-0732">Signal</keyword>
<dbReference type="OrthoDB" id="66025at2"/>
<dbReference type="InterPro" id="IPR050902">
    <property type="entry name" value="ABC_Transporter_SBP"/>
</dbReference>
<accession>A0A3M8AVY1</accession>
<feature type="chain" id="PRO_5018200827" evidence="4">
    <location>
        <begin position="25"/>
        <end position="336"/>
    </location>
</feature>
<dbReference type="GO" id="GO:0071281">
    <property type="term" value="P:cellular response to iron ion"/>
    <property type="evidence" value="ECO:0007669"/>
    <property type="project" value="TreeGrafter"/>
</dbReference>
<evidence type="ECO:0000313" key="9">
    <source>
        <dbReference type="Proteomes" id="UP000317180"/>
    </source>
</evidence>
<evidence type="ECO:0000256" key="2">
    <source>
        <dbReference type="ARBA" id="ARBA00022729"/>
    </source>
</evidence>
<dbReference type="GeneID" id="82813011"/>
<dbReference type="RefSeq" id="WP_122952888.1">
    <property type="nucleotide sequence ID" value="NZ_BJOD01000014.1"/>
</dbReference>
<dbReference type="InterPro" id="IPR002491">
    <property type="entry name" value="ABC_transptr_periplasmic_BD"/>
</dbReference>
<evidence type="ECO:0000313" key="6">
    <source>
        <dbReference type="EMBL" id="GED25582.1"/>
    </source>
</evidence>
<dbReference type="NCBIfam" id="NF038402">
    <property type="entry name" value="TroA_like"/>
    <property type="match status" value="1"/>
</dbReference>
<dbReference type="Proteomes" id="UP000276178">
    <property type="component" value="Unassembled WGS sequence"/>
</dbReference>
<keyword evidence="9" id="KW-1185">Reference proteome</keyword>
<evidence type="ECO:0000313" key="8">
    <source>
        <dbReference type="Proteomes" id="UP000276178"/>
    </source>
</evidence>
<evidence type="ECO:0000256" key="4">
    <source>
        <dbReference type="SAM" id="SignalP"/>
    </source>
</evidence>
<organism evidence="7 8">
    <name type="scientific">Brevibacillus agri</name>
    <dbReference type="NCBI Taxonomy" id="51101"/>
    <lineage>
        <taxon>Bacteria</taxon>
        <taxon>Bacillati</taxon>
        <taxon>Bacillota</taxon>
        <taxon>Bacilli</taxon>
        <taxon>Bacillales</taxon>
        <taxon>Paenibacillaceae</taxon>
        <taxon>Brevibacillus</taxon>
    </lineage>
</organism>
<reference evidence="6 9" key="2">
    <citation type="submission" date="2019-06" db="EMBL/GenBank/DDBJ databases">
        <title>Whole genome shotgun sequence of Brevibacillus agri NBRC 15538.</title>
        <authorList>
            <person name="Hosoyama A."/>
            <person name="Uohara A."/>
            <person name="Ohji S."/>
            <person name="Ichikawa N."/>
        </authorList>
    </citation>
    <scope>NUCLEOTIDE SEQUENCE [LARGE SCALE GENOMIC DNA]</scope>
    <source>
        <strain evidence="6 9">NBRC 15538</strain>
    </source>
</reference>
<reference evidence="7 8" key="1">
    <citation type="submission" date="2018-10" db="EMBL/GenBank/DDBJ databases">
        <title>Phylogenomics of Brevibacillus.</title>
        <authorList>
            <person name="Dunlap C."/>
        </authorList>
    </citation>
    <scope>NUCLEOTIDE SEQUENCE [LARGE SCALE GENOMIC DNA]</scope>
    <source>
        <strain evidence="7 8">NRRL NRS 1219</strain>
    </source>
</reference>
<dbReference type="PANTHER" id="PTHR30535">
    <property type="entry name" value="VITAMIN B12-BINDING PROTEIN"/>
    <property type="match status" value="1"/>
</dbReference>
<feature type="region of interest" description="Disordered" evidence="3">
    <location>
        <begin position="23"/>
        <end position="60"/>
    </location>
</feature>
<comment type="caution">
    <text evidence="7">The sequence shown here is derived from an EMBL/GenBank/DDBJ whole genome shotgun (WGS) entry which is preliminary data.</text>
</comment>
<dbReference type="Proteomes" id="UP000317180">
    <property type="component" value="Unassembled WGS sequence"/>
</dbReference>
<comment type="similarity">
    <text evidence="1">Belongs to the bacterial solute-binding protein 8 family.</text>
</comment>
<proteinExistence type="inferred from homology"/>
<sequence length="336" mass="35864">MKQSGWKMGMIALLLTSAVGCSSAQSPEQATTQQNQTSEQPSQNTSTQAASSEQAAPSVSIDEKKAEELLAQFQNQTPTKVVTISVAITEILHELGIAPVGVPTTSSKLPAALDSVPRIGTSHQPDLEQIAKLQPEFVLGPSSIKDSVDKKLKPAGTPTAYLPVDSLDELKLSTVVLGRLFKQEAKAEQLLSKIAEQEKSIIETTKGKPTPKVLFLFGSAEALMVMSDQTFAGSIAHNLGAVNVATDTLKQTQTYAPLNMESIVAANPDVILLVAHGDPNAVAKKFEEDVKKNGAWEKMNAFKNGKMQSLDFSTFGTASIVNAPAAYQQLAEILYK</sequence>
<dbReference type="PROSITE" id="PS51257">
    <property type="entry name" value="PROKAR_LIPOPROTEIN"/>
    <property type="match status" value="1"/>
</dbReference>
<dbReference type="Gene3D" id="3.40.50.1980">
    <property type="entry name" value="Nitrogenase molybdenum iron protein domain"/>
    <property type="match status" value="2"/>
</dbReference>
<evidence type="ECO:0000256" key="1">
    <source>
        <dbReference type="ARBA" id="ARBA00008814"/>
    </source>
</evidence>
<feature type="compositionally biased region" description="Polar residues" evidence="3">
    <location>
        <begin position="23"/>
        <end position="39"/>
    </location>
</feature>
<gene>
    <name evidence="6" type="ORF">BAG01nite_16840</name>
    <name evidence="7" type="ORF">EB820_11570</name>
</gene>
<evidence type="ECO:0000256" key="3">
    <source>
        <dbReference type="SAM" id="MobiDB-lite"/>
    </source>
</evidence>
<protein>
    <submittedName>
        <fullName evidence="7">Ferrichrome ABC transporter substrate-binding protein</fullName>
    </submittedName>
    <submittedName>
        <fullName evidence="6">Heme ABC transporter substrate-binding protein IsdE</fullName>
    </submittedName>
</protein>
<evidence type="ECO:0000313" key="7">
    <source>
        <dbReference type="EMBL" id="RNB55366.1"/>
    </source>
</evidence>
<name>A0A3M8AVY1_9BACL</name>
<feature type="compositionally biased region" description="Low complexity" evidence="3">
    <location>
        <begin position="40"/>
        <end position="60"/>
    </location>
</feature>
<feature type="domain" description="Fe/B12 periplasmic-binding" evidence="5">
    <location>
        <begin position="80"/>
        <end position="336"/>
    </location>
</feature>
<dbReference type="PROSITE" id="PS50983">
    <property type="entry name" value="FE_B12_PBP"/>
    <property type="match status" value="1"/>
</dbReference>
<dbReference type="SUPFAM" id="SSF53807">
    <property type="entry name" value="Helical backbone' metal receptor"/>
    <property type="match status" value="1"/>
</dbReference>
<dbReference type="PANTHER" id="PTHR30535:SF36">
    <property type="entry name" value="HIGH-AFFINITY HEME UPTAKE SYSTEM PROTEIN ISDE"/>
    <property type="match status" value="1"/>
</dbReference>
<dbReference type="EMBL" id="BJOD01000014">
    <property type="protein sequence ID" value="GED25582.1"/>
    <property type="molecule type" value="Genomic_DNA"/>
</dbReference>
<dbReference type="InterPro" id="IPR054828">
    <property type="entry name" value="Vit_B12_bind_prot"/>
</dbReference>
<dbReference type="Pfam" id="PF01497">
    <property type="entry name" value="Peripla_BP_2"/>
    <property type="match status" value="1"/>
</dbReference>
<dbReference type="AlphaFoldDB" id="A0A3M8AVY1"/>